<proteinExistence type="predicted"/>
<protein>
    <submittedName>
        <fullName evidence="1">Uncharacterized protein</fullName>
    </submittedName>
</protein>
<keyword evidence="2" id="KW-1185">Reference proteome</keyword>
<evidence type="ECO:0000313" key="2">
    <source>
        <dbReference type="Proteomes" id="UP001172102"/>
    </source>
</evidence>
<sequence length="137" mass="15055">MSQQIQGQNQGPSPVPVPVTDMNHIPDDDIYSLKKPDLCPPIEDISDGCSPYYRCNCLGPNNVYFELPSNQLPNAVALQTSQLFTPRPKAIPTPGIFTNTMNELDRIGTRGGNEALIINCFLDSLVSLPYHLRQGGQ</sequence>
<gene>
    <name evidence="1" type="ORF">B0H67DRAFT_551162</name>
</gene>
<dbReference type="EMBL" id="JAUKUA010000002">
    <property type="protein sequence ID" value="KAK0725649.1"/>
    <property type="molecule type" value="Genomic_DNA"/>
</dbReference>
<accession>A0AA40B0Y0</accession>
<comment type="caution">
    <text evidence="1">The sequence shown here is derived from an EMBL/GenBank/DDBJ whole genome shotgun (WGS) entry which is preliminary data.</text>
</comment>
<dbReference type="AlphaFoldDB" id="A0AA40B0Y0"/>
<reference evidence="1" key="1">
    <citation type="submission" date="2023-06" db="EMBL/GenBank/DDBJ databases">
        <title>Genome-scale phylogeny and comparative genomics of the fungal order Sordariales.</title>
        <authorList>
            <consortium name="Lawrence Berkeley National Laboratory"/>
            <person name="Hensen N."/>
            <person name="Bonometti L."/>
            <person name="Westerberg I."/>
            <person name="Brannstrom I.O."/>
            <person name="Guillou S."/>
            <person name="Cros-Aarteil S."/>
            <person name="Calhoun S."/>
            <person name="Haridas S."/>
            <person name="Kuo A."/>
            <person name="Mondo S."/>
            <person name="Pangilinan J."/>
            <person name="Riley R."/>
            <person name="Labutti K."/>
            <person name="Andreopoulos B."/>
            <person name="Lipzen A."/>
            <person name="Chen C."/>
            <person name="Yanf M."/>
            <person name="Daum C."/>
            <person name="Ng V."/>
            <person name="Clum A."/>
            <person name="Steindorff A."/>
            <person name="Ohm R."/>
            <person name="Martin F."/>
            <person name="Silar P."/>
            <person name="Natvig D."/>
            <person name="Lalanne C."/>
            <person name="Gautier V."/>
            <person name="Ament-Velasquez S.L."/>
            <person name="Kruys A."/>
            <person name="Hutchinson M.I."/>
            <person name="Powell A.J."/>
            <person name="Barry K."/>
            <person name="Miller A.N."/>
            <person name="Grigoriev I.V."/>
            <person name="Debuchy R."/>
            <person name="Gladieux P."/>
            <person name="Thoren M.H."/>
            <person name="Johannesson H."/>
        </authorList>
    </citation>
    <scope>NUCLEOTIDE SEQUENCE</scope>
    <source>
        <strain evidence="1">SMH4607-1</strain>
    </source>
</reference>
<dbReference type="Proteomes" id="UP001172102">
    <property type="component" value="Unassembled WGS sequence"/>
</dbReference>
<name>A0AA40B0Y0_9PEZI</name>
<evidence type="ECO:0000313" key="1">
    <source>
        <dbReference type="EMBL" id="KAK0725649.1"/>
    </source>
</evidence>
<organism evidence="1 2">
    <name type="scientific">Lasiosphaeris hirsuta</name>
    <dbReference type="NCBI Taxonomy" id="260670"/>
    <lineage>
        <taxon>Eukaryota</taxon>
        <taxon>Fungi</taxon>
        <taxon>Dikarya</taxon>
        <taxon>Ascomycota</taxon>
        <taxon>Pezizomycotina</taxon>
        <taxon>Sordariomycetes</taxon>
        <taxon>Sordariomycetidae</taxon>
        <taxon>Sordariales</taxon>
        <taxon>Lasiosphaeriaceae</taxon>
        <taxon>Lasiosphaeris</taxon>
    </lineage>
</organism>